<dbReference type="EMBL" id="CAEZXP010000008">
    <property type="protein sequence ID" value="CAB4708738.1"/>
    <property type="molecule type" value="Genomic_DNA"/>
</dbReference>
<feature type="domain" description="FHA" evidence="1">
    <location>
        <begin position="81"/>
        <end position="130"/>
    </location>
</feature>
<dbReference type="InterPro" id="IPR050923">
    <property type="entry name" value="Cell_Proc_Reg/RNA_Proc"/>
</dbReference>
<dbReference type="SUPFAM" id="SSF49879">
    <property type="entry name" value="SMAD/FHA domain"/>
    <property type="match status" value="1"/>
</dbReference>
<name>A0A6J6QIU2_9ZZZZ</name>
<dbReference type="Gene3D" id="2.60.200.20">
    <property type="match status" value="1"/>
</dbReference>
<dbReference type="PROSITE" id="PS50006">
    <property type="entry name" value="FHA_DOMAIN"/>
    <property type="match status" value="1"/>
</dbReference>
<dbReference type="Pfam" id="PF13240">
    <property type="entry name" value="Zn_Ribbon_1"/>
    <property type="match status" value="1"/>
</dbReference>
<dbReference type="InterPro" id="IPR000253">
    <property type="entry name" value="FHA_dom"/>
</dbReference>
<reference evidence="2" key="1">
    <citation type="submission" date="2020-05" db="EMBL/GenBank/DDBJ databases">
        <authorList>
            <person name="Chiriac C."/>
            <person name="Salcher M."/>
            <person name="Ghai R."/>
            <person name="Kavagutti S V."/>
        </authorList>
    </citation>
    <scope>NUCLEOTIDE SEQUENCE</scope>
</reference>
<dbReference type="AlphaFoldDB" id="A0A6J6QIU2"/>
<evidence type="ECO:0000313" key="2">
    <source>
        <dbReference type="EMBL" id="CAB4708738.1"/>
    </source>
</evidence>
<organism evidence="2">
    <name type="scientific">freshwater metagenome</name>
    <dbReference type="NCBI Taxonomy" id="449393"/>
    <lineage>
        <taxon>unclassified sequences</taxon>
        <taxon>metagenomes</taxon>
        <taxon>ecological metagenomes</taxon>
    </lineage>
</organism>
<gene>
    <name evidence="2" type="ORF">UFOPK2399_01855</name>
</gene>
<proteinExistence type="predicted"/>
<dbReference type="InterPro" id="IPR008984">
    <property type="entry name" value="SMAD_FHA_dom_sf"/>
</dbReference>
<dbReference type="Pfam" id="PF00498">
    <property type="entry name" value="FHA"/>
    <property type="match status" value="1"/>
</dbReference>
<dbReference type="InterPro" id="IPR026870">
    <property type="entry name" value="Zinc_ribbon_dom"/>
</dbReference>
<dbReference type="SMART" id="SM00240">
    <property type="entry name" value="FHA"/>
    <property type="match status" value="1"/>
</dbReference>
<dbReference type="PANTHER" id="PTHR23308">
    <property type="entry name" value="NUCLEAR INHIBITOR OF PROTEIN PHOSPHATASE-1"/>
    <property type="match status" value="1"/>
</dbReference>
<evidence type="ECO:0000259" key="1">
    <source>
        <dbReference type="PROSITE" id="PS50006"/>
    </source>
</evidence>
<sequence>MTPVYCTECGFQNAETARYCARCGALIAVDPLVETTLTFSVEELRDAAAGHDADAIEGPALVVRSGGGRAGESFALVSARTRIGRSPDCEVFLDDVTVSRNHAVVVNNGGACSVEDQSSLNGTFVNRRRIDAVPLTNGDELQIGKYRLTFIAQ</sequence>
<protein>
    <submittedName>
        <fullName evidence="2">Unannotated protein</fullName>
    </submittedName>
</protein>
<accession>A0A6J6QIU2</accession>